<evidence type="ECO:0000256" key="4">
    <source>
        <dbReference type="ARBA" id="ARBA00022679"/>
    </source>
</evidence>
<dbReference type="RefSeq" id="WP_186864202.1">
    <property type="nucleotide sequence ID" value="NZ_JACOGC010000010.1"/>
</dbReference>
<evidence type="ECO:0000256" key="5">
    <source>
        <dbReference type="ARBA" id="ARBA00022692"/>
    </source>
</evidence>
<feature type="transmembrane region" description="Helical" evidence="8">
    <location>
        <begin position="305"/>
        <end position="323"/>
    </location>
</feature>
<evidence type="ECO:0000256" key="1">
    <source>
        <dbReference type="ARBA" id="ARBA00004651"/>
    </source>
</evidence>
<evidence type="ECO:0000256" key="3">
    <source>
        <dbReference type="ARBA" id="ARBA00022676"/>
    </source>
</evidence>
<feature type="transmembrane region" description="Helical" evidence="8">
    <location>
        <begin position="329"/>
        <end position="346"/>
    </location>
</feature>
<dbReference type="EMBL" id="JACOGC010000010">
    <property type="protein sequence ID" value="MBC3886650.1"/>
    <property type="molecule type" value="Genomic_DNA"/>
</dbReference>
<dbReference type="PANTHER" id="PTHR33908:SF3">
    <property type="entry name" value="UNDECAPRENYL PHOSPHATE-ALPHA-4-AMINO-4-DEOXY-L-ARABINOSE ARABINOSYL TRANSFERASE"/>
    <property type="match status" value="1"/>
</dbReference>
<dbReference type="Proteomes" id="UP000613113">
    <property type="component" value="Unassembled WGS sequence"/>
</dbReference>
<reference evidence="10 11" key="1">
    <citation type="submission" date="2020-08" db="EMBL/GenBank/DDBJ databases">
        <title>Novel species isolated from subtropical streams in China.</title>
        <authorList>
            <person name="Lu H."/>
        </authorList>
    </citation>
    <scope>NUCLEOTIDE SEQUENCE [LARGE SCALE GENOMIC DNA]</scope>
    <source>
        <strain evidence="10 11">FT31W</strain>
    </source>
</reference>
<keyword evidence="6 8" id="KW-1133">Transmembrane helix</keyword>
<feature type="domain" description="Glycosyltransferase RgtA/B/C/D-like" evidence="9">
    <location>
        <begin position="71"/>
        <end position="234"/>
    </location>
</feature>
<protein>
    <submittedName>
        <fullName evidence="10">Glycosyltransferase family 39 protein</fullName>
    </submittedName>
</protein>
<evidence type="ECO:0000256" key="8">
    <source>
        <dbReference type="SAM" id="Phobius"/>
    </source>
</evidence>
<feature type="transmembrane region" description="Helical" evidence="8">
    <location>
        <begin position="421"/>
        <end position="440"/>
    </location>
</feature>
<keyword evidence="5 8" id="KW-0812">Transmembrane</keyword>
<evidence type="ECO:0000259" key="9">
    <source>
        <dbReference type="Pfam" id="PF13231"/>
    </source>
</evidence>
<accession>A0ABR6YRW0</accession>
<dbReference type="InterPro" id="IPR050297">
    <property type="entry name" value="LipidA_mod_glycosyltrf_83"/>
</dbReference>
<feature type="transmembrane region" description="Helical" evidence="8">
    <location>
        <begin position="145"/>
        <end position="162"/>
    </location>
</feature>
<dbReference type="InterPro" id="IPR038731">
    <property type="entry name" value="RgtA/B/C-like"/>
</dbReference>
<feature type="transmembrane region" description="Helical" evidence="8">
    <location>
        <begin position="174"/>
        <end position="198"/>
    </location>
</feature>
<comment type="subcellular location">
    <subcellularLocation>
        <location evidence="1">Cell membrane</location>
        <topology evidence="1">Multi-pass membrane protein</topology>
    </subcellularLocation>
</comment>
<keyword evidence="11" id="KW-1185">Reference proteome</keyword>
<feature type="transmembrane region" description="Helical" evidence="8">
    <location>
        <begin position="91"/>
        <end position="111"/>
    </location>
</feature>
<comment type="caution">
    <text evidence="10">The sequence shown here is derived from an EMBL/GenBank/DDBJ whole genome shotgun (WGS) entry which is preliminary data.</text>
</comment>
<sequence length="556" mass="64081">MQQRHIAQLPVIPLWLVWIAAIYFVGYRLGAYPVLNNNEGLYSEIPREMLLASSWKDWVIPHLNGLAYMEKPPLLYWLTAFFFAIFGEQDWVVRLVPVFSALGCVGLILWFSTRLQRREAGRLAALMFISSIGVTLMSRTLMFDMLLTFFLTAALMSGYLFVEFSDRQAHYLSMAMLAFALLAKGFVALILFAIVMFVHTVFRSVSLKDFFTRIRTWFYWKAALIFLLIAVPWHIAAMIAEPIFAWFYFINEHILRFLGKREPHDYYAGAWWYYLPRAFLFLFPWSFFLPLLLVRRFKTILMGHLQLFFFAAWLMPLLFFSVSSAKANYYLVIIMPFAVVQMAFILDEMQFTQRWVLAVPGFLIVCISALVLWWLAGDVSVPDWIILGMPLKKFAIYGELTVLMAALIASLMSMRASGTKFISYLLIPAVCLPLLLETAISRGDSISTKALSQILINDFPGRSVVAYHFFEQQSSLPFYLKKPVQIIDSRSSDLFWGNKLHKNQIVIDDVGFIELMRTSKISLLVLSDDLPDFYKKNYASAFQLAKQSGEVSIFNN</sequence>
<keyword evidence="7 8" id="KW-0472">Membrane</keyword>
<feature type="transmembrane region" description="Helical" evidence="8">
    <location>
        <begin position="271"/>
        <end position="293"/>
    </location>
</feature>
<proteinExistence type="predicted"/>
<name>A0ABR6YRW0_9BURK</name>
<evidence type="ECO:0000313" key="11">
    <source>
        <dbReference type="Proteomes" id="UP000613113"/>
    </source>
</evidence>
<evidence type="ECO:0000313" key="10">
    <source>
        <dbReference type="EMBL" id="MBC3886650.1"/>
    </source>
</evidence>
<dbReference type="PANTHER" id="PTHR33908">
    <property type="entry name" value="MANNOSYLTRANSFERASE YKCB-RELATED"/>
    <property type="match status" value="1"/>
</dbReference>
<feature type="transmembrane region" description="Helical" evidence="8">
    <location>
        <begin position="355"/>
        <end position="374"/>
    </location>
</feature>
<feature type="transmembrane region" description="Helical" evidence="8">
    <location>
        <begin position="218"/>
        <end position="236"/>
    </location>
</feature>
<evidence type="ECO:0000256" key="6">
    <source>
        <dbReference type="ARBA" id="ARBA00022989"/>
    </source>
</evidence>
<feature type="transmembrane region" description="Helical" evidence="8">
    <location>
        <begin position="12"/>
        <end position="30"/>
    </location>
</feature>
<gene>
    <name evidence="10" type="ORF">H8K27_16095</name>
</gene>
<organism evidence="10 11">
    <name type="scientific">Undibacterium griseum</name>
    <dbReference type="NCBI Taxonomy" id="2762295"/>
    <lineage>
        <taxon>Bacteria</taxon>
        <taxon>Pseudomonadati</taxon>
        <taxon>Pseudomonadota</taxon>
        <taxon>Betaproteobacteria</taxon>
        <taxon>Burkholderiales</taxon>
        <taxon>Oxalobacteraceae</taxon>
        <taxon>Undibacterium</taxon>
    </lineage>
</organism>
<keyword evidence="2" id="KW-1003">Cell membrane</keyword>
<dbReference type="Pfam" id="PF13231">
    <property type="entry name" value="PMT_2"/>
    <property type="match status" value="1"/>
</dbReference>
<evidence type="ECO:0000256" key="2">
    <source>
        <dbReference type="ARBA" id="ARBA00022475"/>
    </source>
</evidence>
<keyword evidence="4" id="KW-0808">Transferase</keyword>
<feature type="transmembrane region" description="Helical" evidence="8">
    <location>
        <begin position="394"/>
        <end position="414"/>
    </location>
</feature>
<keyword evidence="3" id="KW-0328">Glycosyltransferase</keyword>
<evidence type="ECO:0000256" key="7">
    <source>
        <dbReference type="ARBA" id="ARBA00023136"/>
    </source>
</evidence>